<feature type="domain" description="Schlafen AlbA-2" evidence="1">
    <location>
        <begin position="20"/>
        <end position="138"/>
    </location>
</feature>
<reference key="1">
    <citation type="submission" date="2011-09" db="EMBL/GenBank/DDBJ databases">
        <title>Genomic characterization of the Taylorella genus.</title>
        <authorList>
            <person name="Hebert L."/>
            <person name="Moumen B."/>
            <person name="Pons N."/>
            <person name="Duquesne F."/>
            <person name="Breuil M.-F."/>
            <person name="Goux D."/>
            <person name="Batto J.-M."/>
            <person name="Renault P."/>
            <person name="Laugier C."/>
            <person name="Petry S."/>
        </authorList>
    </citation>
    <scope>NUCLEOTIDE SEQUENCE</scope>
    <source>
        <strain>MCE3</strain>
    </source>
</reference>
<keyword evidence="2" id="KW-0067">ATP-binding</keyword>
<dbReference type="AlphaFoldDB" id="G4QBR1"/>
<sequence length="483" mass="55981">MNSVAESITRDIEYYCKEKENQHFERKSARTEPKEILRAIVAFANAEGGHIVIGIEDDGEITGFKQNKSKNIESYKNISLTELRDTPFKVEYVEKNIKNSKDEDDRILIVIVPPSPKRIIKMNDGTVYLRQLSNSVKLNHEQITQLEYDKGQRFFEEEIVSSATLDDLDLSIVEEFKIKLGALQASNEDILEARNLLVKGNITTSALLLFGKNPSKYLPQARVKIIKYEGNTAKVGSEINIVKEVTFDDCIPKIIDKCANYIRTQLREFQYLDLDGKFKKMPEYPEFAWFEGMVNALTHRDYSIRGDYIKIKIFDDSLEIISPGTFPSYVTKDNLLNTRYSRNPTIARILSEFGWVKEINEGVKRIYSEMENLFLKAPIYKEENFSVHLKLENNLLNRRFRFDDKLKGIFTKEVVDDLSSHEKFILHYMFNTSSTLNTKKGSDLLNRGTTYTLKILKGLEKRGFLKWEGSSKNDKSQHYRLNF</sequence>
<dbReference type="OrthoDB" id="9768354at2"/>
<keyword evidence="2" id="KW-0347">Helicase</keyword>
<dbReference type="PANTHER" id="PTHR30595:SF6">
    <property type="entry name" value="SCHLAFEN ALBA-2 DOMAIN-CONTAINING PROTEIN"/>
    <property type="match status" value="1"/>
</dbReference>
<keyword evidence="2" id="KW-0547">Nucleotide-binding</keyword>
<keyword evidence="2" id="KW-0378">Hydrolase</keyword>
<keyword evidence="3" id="KW-1185">Reference proteome</keyword>
<evidence type="ECO:0000313" key="2">
    <source>
        <dbReference type="EMBL" id="AEP37256.1"/>
    </source>
</evidence>
<protein>
    <submittedName>
        <fullName evidence="2">ATP-dependent DNA helicase recG</fullName>
    </submittedName>
</protein>
<dbReference type="PANTHER" id="PTHR30595">
    <property type="entry name" value="GLPR-RELATED TRANSCRIPTIONAL REPRESSOR"/>
    <property type="match status" value="1"/>
</dbReference>
<dbReference type="STRING" id="1008459.TASI_1518"/>
<accession>G4QBR1</accession>
<dbReference type="EMBL" id="CP003059">
    <property type="protein sequence ID" value="AEP37256.1"/>
    <property type="molecule type" value="Genomic_DNA"/>
</dbReference>
<dbReference type="KEGG" id="tas:TASI_1518"/>
<dbReference type="GO" id="GO:0004386">
    <property type="term" value="F:helicase activity"/>
    <property type="evidence" value="ECO:0007669"/>
    <property type="project" value="UniProtKB-KW"/>
</dbReference>
<dbReference type="Proteomes" id="UP000009284">
    <property type="component" value="Chromosome"/>
</dbReference>
<dbReference type="Pfam" id="PF04326">
    <property type="entry name" value="SLFN_AlbA_2"/>
    <property type="match status" value="1"/>
</dbReference>
<dbReference type="Gene3D" id="3.30.950.30">
    <property type="entry name" value="Schlafen, AAA domain"/>
    <property type="match status" value="1"/>
</dbReference>
<dbReference type="eggNOG" id="COG2865">
    <property type="taxonomic scope" value="Bacteria"/>
</dbReference>
<name>G4QBR1_TAYAM</name>
<dbReference type="RefSeq" id="WP_014112148.1">
    <property type="nucleotide sequence ID" value="NC_016043.1"/>
</dbReference>
<dbReference type="InterPro" id="IPR038461">
    <property type="entry name" value="Schlafen_AlbA_2_dom_sf"/>
</dbReference>
<proteinExistence type="predicted"/>
<evidence type="ECO:0000259" key="1">
    <source>
        <dbReference type="Pfam" id="PF04326"/>
    </source>
</evidence>
<dbReference type="HOGENOM" id="CLU_024970_3_1_4"/>
<reference evidence="2 3" key="2">
    <citation type="journal article" date="2012" name="PLoS ONE">
        <title>Genomic characterization of the taylorella genus.</title>
        <authorList>
            <person name="Hebert L."/>
            <person name="Moumen B."/>
            <person name="Pons N."/>
            <person name="Duquesne F."/>
            <person name="Breuil M.F."/>
            <person name="Goux D."/>
            <person name="Batto J.M."/>
            <person name="Laugier C."/>
            <person name="Renault P."/>
            <person name="Petry S."/>
        </authorList>
    </citation>
    <scope>NUCLEOTIDE SEQUENCE [LARGE SCALE GENOMIC DNA]</scope>
    <source>
        <strain evidence="2 3">MCE3</strain>
    </source>
</reference>
<dbReference type="InterPro" id="IPR007421">
    <property type="entry name" value="Schlafen_AlbA_2_dom"/>
</dbReference>
<dbReference type="InterPro" id="IPR038475">
    <property type="entry name" value="RecG_C_sf"/>
</dbReference>
<gene>
    <name evidence="2" type="ordered locus">TASI_1518</name>
</gene>
<evidence type="ECO:0000313" key="3">
    <source>
        <dbReference type="Proteomes" id="UP000009284"/>
    </source>
</evidence>
<dbReference type="Pfam" id="PF13749">
    <property type="entry name" value="HATPase_c_4"/>
    <property type="match status" value="1"/>
</dbReference>
<organism evidence="2 3">
    <name type="scientific">Taylorella asinigenitalis (strain MCE3)</name>
    <dbReference type="NCBI Taxonomy" id="1008459"/>
    <lineage>
        <taxon>Bacteria</taxon>
        <taxon>Pseudomonadati</taxon>
        <taxon>Pseudomonadota</taxon>
        <taxon>Betaproteobacteria</taxon>
        <taxon>Burkholderiales</taxon>
        <taxon>Alcaligenaceae</taxon>
        <taxon>Taylorella</taxon>
    </lineage>
</organism>
<dbReference type="Gene3D" id="3.30.565.60">
    <property type="match status" value="1"/>
</dbReference>